<sequence length="265" mass="31493">RRPVMIELILESLPEIEADKPIDLSRIYLYAVHRKMEHDIKAERTFTSLADKLYFLCEISWEMLANEQMSLNYRLFPERLRRMFGPEVEKQKELDHWHYDMMGQTMLVRNEDGDYQPAHRSLLEFFVAYKYAAELGLLPNDFLLIAKDQSNINNSLKSQAYQWHSYFQRDKINIKKAPLDKFSVSNFQILTSEIGKFQFTKTILEILVDIISINDINVQKSLLNLIGFCKNKEFKEINHFLSNLILILVTHNFKYFRNNLICNRI</sequence>
<organism evidence="1">
    <name type="scientific">marine sediment metagenome</name>
    <dbReference type="NCBI Taxonomy" id="412755"/>
    <lineage>
        <taxon>unclassified sequences</taxon>
        <taxon>metagenomes</taxon>
        <taxon>ecological metagenomes</taxon>
    </lineage>
</organism>
<protein>
    <submittedName>
        <fullName evidence="1">Uncharacterized protein</fullName>
    </submittedName>
</protein>
<dbReference type="EMBL" id="BARV01014598">
    <property type="protein sequence ID" value="GAI20965.1"/>
    <property type="molecule type" value="Genomic_DNA"/>
</dbReference>
<evidence type="ECO:0000313" key="1">
    <source>
        <dbReference type="EMBL" id="GAI20965.1"/>
    </source>
</evidence>
<name>X1N2A7_9ZZZZ</name>
<gene>
    <name evidence="1" type="ORF">S06H3_25363</name>
</gene>
<dbReference type="AlphaFoldDB" id="X1N2A7"/>
<accession>X1N2A7</accession>
<reference evidence="1" key="1">
    <citation type="journal article" date="2014" name="Front. Microbiol.">
        <title>High frequency of phylogenetically diverse reductive dehalogenase-homologous genes in deep subseafloor sedimentary metagenomes.</title>
        <authorList>
            <person name="Kawai M."/>
            <person name="Futagami T."/>
            <person name="Toyoda A."/>
            <person name="Takaki Y."/>
            <person name="Nishi S."/>
            <person name="Hori S."/>
            <person name="Arai W."/>
            <person name="Tsubouchi T."/>
            <person name="Morono Y."/>
            <person name="Uchiyama I."/>
            <person name="Ito T."/>
            <person name="Fujiyama A."/>
            <person name="Inagaki F."/>
            <person name="Takami H."/>
        </authorList>
    </citation>
    <scope>NUCLEOTIDE SEQUENCE</scope>
    <source>
        <strain evidence="1">Expedition CK06-06</strain>
    </source>
</reference>
<comment type="caution">
    <text evidence="1">The sequence shown here is derived from an EMBL/GenBank/DDBJ whole genome shotgun (WGS) entry which is preliminary data.</text>
</comment>
<proteinExistence type="predicted"/>
<feature type="non-terminal residue" evidence="1">
    <location>
        <position position="1"/>
    </location>
</feature>